<dbReference type="EMBL" id="FQZY01000035">
    <property type="protein sequence ID" value="SHK20694.1"/>
    <property type="molecule type" value="Genomic_DNA"/>
</dbReference>
<dbReference type="OrthoDB" id="9766854at2"/>
<keyword evidence="3" id="KW-1185">Reference proteome</keyword>
<keyword evidence="1" id="KW-0472">Membrane</keyword>
<dbReference type="Proteomes" id="UP000184301">
    <property type="component" value="Unassembled WGS sequence"/>
</dbReference>
<dbReference type="STRING" id="1121950.SAMN02745243_02445"/>
<sequence length="196" mass="21222">MKKWNKLTIFLLPIGIAVNVVGGQLAIMLKLPVYLDSIGTFIVGSTCGILPGLIVAVLTQLLNSITLPTNLLYIEIGMLFAVLAHFFAKYERFKSIPRTVVNGIIAACMSTALAVPTTAFLLGGFVGTGASVIVTALMASGWSVLPATFVSELVTETMDKVIVMIIVFFILRAIPDRLLVKLPNARFFIKDMDEED</sequence>
<dbReference type="RefSeq" id="WP_073110841.1">
    <property type="nucleotide sequence ID" value="NZ_FQZY01000035.1"/>
</dbReference>
<feature type="transmembrane region" description="Helical" evidence="1">
    <location>
        <begin position="129"/>
        <end position="149"/>
    </location>
</feature>
<evidence type="ECO:0000313" key="2">
    <source>
        <dbReference type="EMBL" id="SHK20694.1"/>
    </source>
</evidence>
<feature type="transmembrane region" description="Helical" evidence="1">
    <location>
        <begin position="161"/>
        <end position="180"/>
    </location>
</feature>
<evidence type="ECO:0000313" key="3">
    <source>
        <dbReference type="Proteomes" id="UP000184301"/>
    </source>
</evidence>
<dbReference type="AlphaFoldDB" id="A0A1M6QK92"/>
<reference evidence="2 3" key="1">
    <citation type="submission" date="2016-11" db="EMBL/GenBank/DDBJ databases">
        <authorList>
            <person name="Jaros S."/>
            <person name="Januszkiewicz K."/>
            <person name="Wedrychowicz H."/>
        </authorList>
    </citation>
    <scope>NUCLEOTIDE SEQUENCE [LARGE SCALE GENOMIC DNA]</scope>
    <source>
        <strain evidence="2 3">DSM 15480</strain>
    </source>
</reference>
<name>A0A1M6QK92_9FIRM</name>
<keyword evidence="1" id="KW-0812">Transmembrane</keyword>
<proteinExistence type="predicted"/>
<feature type="transmembrane region" description="Helical" evidence="1">
    <location>
        <begin position="38"/>
        <end position="58"/>
    </location>
</feature>
<keyword evidence="1" id="KW-1133">Transmembrane helix</keyword>
<feature type="transmembrane region" description="Helical" evidence="1">
    <location>
        <begin position="100"/>
        <end position="122"/>
    </location>
</feature>
<feature type="transmembrane region" description="Helical" evidence="1">
    <location>
        <begin position="70"/>
        <end position="88"/>
    </location>
</feature>
<protein>
    <submittedName>
        <fullName evidence="2">Energy-coupling factor transport system substrate-specific component</fullName>
    </submittedName>
</protein>
<evidence type="ECO:0000256" key="1">
    <source>
        <dbReference type="SAM" id="Phobius"/>
    </source>
</evidence>
<accession>A0A1M6QK92</accession>
<dbReference type="Gene3D" id="1.10.1760.20">
    <property type="match status" value="1"/>
</dbReference>
<organism evidence="2 3">
    <name type="scientific">Hespellia stercorisuis DSM 15480</name>
    <dbReference type="NCBI Taxonomy" id="1121950"/>
    <lineage>
        <taxon>Bacteria</taxon>
        <taxon>Bacillati</taxon>
        <taxon>Bacillota</taxon>
        <taxon>Clostridia</taxon>
        <taxon>Lachnospirales</taxon>
        <taxon>Lachnospiraceae</taxon>
        <taxon>Hespellia</taxon>
    </lineage>
</organism>
<gene>
    <name evidence="2" type="ORF">SAMN02745243_02445</name>
</gene>